<dbReference type="PROSITE" id="PS50003">
    <property type="entry name" value="PH_DOMAIN"/>
    <property type="match status" value="2"/>
</dbReference>
<feature type="domain" description="PH" evidence="4">
    <location>
        <begin position="785"/>
        <end position="925"/>
    </location>
</feature>
<dbReference type="SUPFAM" id="SSF50729">
    <property type="entry name" value="PH domain-like"/>
    <property type="match status" value="2"/>
</dbReference>
<dbReference type="SMART" id="SM00233">
    <property type="entry name" value="PH"/>
    <property type="match status" value="2"/>
</dbReference>
<sequence>MSHDIDRNQCLRYDAITGEAVDFEQIVVSKLRDLEVANQRLREEKHSLQKQLDHVLSRLAGGRMSEFSPAQAAESLKNLEQIIKRTIRISTLSEKYPQIPDLQAPLATLDANGLSDSMSFNMYPISQDYSSLSDTYEEYCLVHQDFTDSIRLSGLSNAGITLPDEMILGSHHVFHRSRKDSFGNEEGIAFDSRQQTRLVGQSVSGTGTMLISGTTIVDSVASSSKKSSHENSPASVATELSSQFINGGYSKLSKSSSSSSSVTTDEEMEMDEAPIREGSMDIQPLSGKIKMPTRSSSSLPGSLQILSSISTSDHAERITVETEKKSVLSSETEQSRQAPPSVQIVRKKFVQPFARTESLSSSISPTSLADLPVPTSTRKKLSSHREKIQVHKKEPNIRSPDYQSKLPKELPYSPRLLQKEQRTPEQEYFHRIYKHIYMTQPTIKIGRDSNFLNNFQKFPCLFSSELKDFQSMDLFVNDPGLGSLIKFYETFTIAGKAPCLVQRTPISKKALDFKKELQVIVNKRKNQRHKEELPLHSNTIVLMDSSSDVQSVLEVTSIRSPQSNLNGDQVREAVSQASLEYFFPPNDDENGNNPGPSAYCSVRNDSLITNGDNISNKSVLFSGYLSKLGNKFKIWHRFWCKLNSMSILFYDSEDSVSPSKSIKLDQIRTIIRPYSNIMTGSNTDLRDSARKSSTEQLSAEPRKVSSSVPAQRRVIKMHGSPLSVKLGPYRIGNAKTKFFEVLLKDAKLYTFRSESPSETERWLIELRKALKRSQAEAILEENASQFLIEGWLKRIKSGQSKKVWCKLFGNHLIYYKSPTDKVATGYRTLLGTKLRMPGEFCDSITQPSPLPTSRNRFRDVDSEIDIRFLDQFTNSDSDSDTAQNHETERSRTFSLWTANRDPVYLIAPNDVEFKKWHVHLSRACSDFPMQDPDKQATGKLTSIWLLYWAQLVRLAHAQNYFHSRQIPMEPLSRTTDIRARNLWRGLFEYLLAISYPSRQIVEMLGSSSGFPTCQYTPRDKRYTSAKVSQKYSLLHTIVMTCFSNPDLKDELYLQLMKQCTPPSNYLKGTYPMMTPDSSKLRRRRINALFCGRRTQEASFAEGQDFHKSREPSPENLLKLRTEVWAPIIAMWECLCLLITVFLPSPMVCDCLEYYLQRFPALESRAASKTSSPMPGRRSSQETHWVEDSLAAELGRYAAFCREMLQKTKFGLGRSMPPSGLEVTAISIRNPYTHALPFSLPFYLPSPGTYEIVSFDGTTKIGQILHRLAQQLGLVQAISLDLCKLALYVRIPRLPYILYLDVSINICDVISSYEQIMSKLQKLRSENAPVELCIRIQAFSSKLFQYSDRTVTTPVLKLLANQFQEDLVSGTYCAPFRGVDLVELIGHLMRLDFGKFEKFSAGNVEAPMNTALQKYLPTNWIQVNFGESQSRIQMTRLIMDYWNKVSGDLNQNVLEHEQVAFAGISYLNYLKRLSPHRFCPRIFAVRMINSNEIESRKVIWVAPLSDKIHFLTIHRANKDTPNNTLSTVRSLKSVTIDSIVSYGVQNPTLFFLVYKSWDLEQVNQSRQRVPCKTLKKIYFVLCDPCSALELCSTLSFYLIALDPSS</sequence>
<dbReference type="PANTHER" id="PTHR22903:SF8">
    <property type="entry name" value="MAX-1A"/>
    <property type="match status" value="1"/>
</dbReference>
<feature type="compositionally biased region" description="Polar residues" evidence="3">
    <location>
        <begin position="327"/>
        <end position="340"/>
    </location>
</feature>
<feature type="compositionally biased region" description="Basic and acidic residues" evidence="3">
    <location>
        <begin position="313"/>
        <end position="326"/>
    </location>
</feature>
<dbReference type="InterPro" id="IPR011993">
    <property type="entry name" value="PH-like_dom_sf"/>
</dbReference>
<evidence type="ECO:0000256" key="2">
    <source>
        <dbReference type="SAM" id="Coils"/>
    </source>
</evidence>
<feature type="region of interest" description="Disordered" evidence="3">
    <location>
        <begin position="249"/>
        <end position="343"/>
    </location>
</feature>
<feature type="compositionally biased region" description="Basic and acidic residues" evidence="3">
    <location>
        <begin position="684"/>
        <end position="693"/>
    </location>
</feature>
<dbReference type="Gene3D" id="2.30.29.30">
    <property type="entry name" value="Pleckstrin-homology domain (PH domain)/Phosphotyrosine-binding domain (PTB)"/>
    <property type="match status" value="2"/>
</dbReference>
<name>A0ABD2QAP1_9PLAT</name>
<dbReference type="PANTHER" id="PTHR22903">
    <property type="entry name" value="PLEKHH PROTEIN"/>
    <property type="match status" value="1"/>
</dbReference>
<feature type="domain" description="PH" evidence="4">
    <location>
        <begin position="618"/>
        <end position="771"/>
    </location>
</feature>
<feature type="compositionally biased region" description="Polar residues" evidence="3">
    <location>
        <begin position="293"/>
        <end position="312"/>
    </location>
</feature>
<feature type="compositionally biased region" description="Basic and acidic residues" evidence="3">
    <location>
        <begin position="383"/>
        <end position="396"/>
    </location>
</feature>
<dbReference type="Pfam" id="PF00169">
    <property type="entry name" value="PH"/>
    <property type="match status" value="2"/>
</dbReference>
<keyword evidence="2" id="KW-0175">Coiled coil</keyword>
<evidence type="ECO:0000313" key="5">
    <source>
        <dbReference type="EMBL" id="KAL3316620.1"/>
    </source>
</evidence>
<dbReference type="Gene3D" id="1.25.40.530">
    <property type="entry name" value="MyTH4 domain"/>
    <property type="match status" value="1"/>
</dbReference>
<evidence type="ECO:0000256" key="3">
    <source>
        <dbReference type="SAM" id="MobiDB-lite"/>
    </source>
</evidence>
<organism evidence="5 6">
    <name type="scientific">Cichlidogyrus casuarinus</name>
    <dbReference type="NCBI Taxonomy" id="1844966"/>
    <lineage>
        <taxon>Eukaryota</taxon>
        <taxon>Metazoa</taxon>
        <taxon>Spiralia</taxon>
        <taxon>Lophotrochozoa</taxon>
        <taxon>Platyhelminthes</taxon>
        <taxon>Monogenea</taxon>
        <taxon>Monopisthocotylea</taxon>
        <taxon>Dactylogyridea</taxon>
        <taxon>Ancyrocephalidae</taxon>
        <taxon>Cichlidogyrus</taxon>
    </lineage>
</organism>
<gene>
    <name evidence="5" type="primary">MYO22_2</name>
    <name evidence="5" type="ORF">Ciccas_004730</name>
</gene>
<feature type="region of interest" description="Disordered" evidence="3">
    <location>
        <begin position="681"/>
        <end position="704"/>
    </location>
</feature>
<evidence type="ECO:0000259" key="4">
    <source>
        <dbReference type="PROSITE" id="PS50003"/>
    </source>
</evidence>
<keyword evidence="1" id="KW-0677">Repeat</keyword>
<comment type="caution">
    <text evidence="5">The sequence shown here is derived from an EMBL/GenBank/DDBJ whole genome shotgun (WGS) entry which is preliminary data.</text>
</comment>
<dbReference type="InterPro" id="IPR001849">
    <property type="entry name" value="PH_domain"/>
</dbReference>
<feature type="coiled-coil region" evidence="2">
    <location>
        <begin position="31"/>
        <end position="58"/>
    </location>
</feature>
<feature type="region of interest" description="Disordered" evidence="3">
    <location>
        <begin position="361"/>
        <end position="405"/>
    </location>
</feature>
<protein>
    <submittedName>
        <fullName evidence="5">Cytochrome c oxidase subunit 1</fullName>
    </submittedName>
</protein>
<feature type="compositionally biased region" description="Low complexity" evidence="3">
    <location>
        <begin position="250"/>
        <end position="261"/>
    </location>
</feature>
<evidence type="ECO:0000313" key="6">
    <source>
        <dbReference type="Proteomes" id="UP001626550"/>
    </source>
</evidence>
<keyword evidence="6" id="KW-1185">Reference proteome</keyword>
<dbReference type="EMBL" id="JBJKFK010000511">
    <property type="protein sequence ID" value="KAL3316620.1"/>
    <property type="molecule type" value="Genomic_DNA"/>
</dbReference>
<dbReference type="CDD" id="cd00821">
    <property type="entry name" value="PH"/>
    <property type="match status" value="1"/>
</dbReference>
<accession>A0ABD2QAP1</accession>
<dbReference type="InterPro" id="IPR038185">
    <property type="entry name" value="MyTH4_dom_sf"/>
</dbReference>
<dbReference type="Proteomes" id="UP001626550">
    <property type="component" value="Unassembled WGS sequence"/>
</dbReference>
<evidence type="ECO:0000256" key="1">
    <source>
        <dbReference type="ARBA" id="ARBA00022737"/>
    </source>
</evidence>
<proteinExistence type="predicted"/>
<reference evidence="5 6" key="1">
    <citation type="submission" date="2024-11" db="EMBL/GenBank/DDBJ databases">
        <title>Adaptive evolution of stress response genes in parasites aligns with host niche diversity.</title>
        <authorList>
            <person name="Hahn C."/>
            <person name="Resl P."/>
        </authorList>
    </citation>
    <scope>NUCLEOTIDE SEQUENCE [LARGE SCALE GENOMIC DNA]</scope>
    <source>
        <strain evidence="5">EGGRZ-B1_66</strain>
        <tissue evidence="5">Body</tissue>
    </source>
</reference>